<feature type="region of interest" description="Disordered" evidence="1">
    <location>
        <begin position="134"/>
        <end position="345"/>
    </location>
</feature>
<evidence type="ECO:0000256" key="1">
    <source>
        <dbReference type="SAM" id="MobiDB-lite"/>
    </source>
</evidence>
<feature type="compositionally biased region" description="Basic and acidic residues" evidence="1">
    <location>
        <begin position="217"/>
        <end position="230"/>
    </location>
</feature>
<feature type="region of interest" description="Disordered" evidence="1">
    <location>
        <begin position="903"/>
        <end position="935"/>
    </location>
</feature>
<dbReference type="RefSeq" id="WP_209744794.1">
    <property type="nucleotide sequence ID" value="NZ_JBHSMH010000017.1"/>
</dbReference>
<name>A0ABW0LRX8_9BACL</name>
<feature type="region of interest" description="Disordered" evidence="1">
    <location>
        <begin position="952"/>
        <end position="1022"/>
    </location>
</feature>
<feature type="region of interest" description="Disordered" evidence="1">
    <location>
        <begin position="431"/>
        <end position="465"/>
    </location>
</feature>
<dbReference type="Proteomes" id="UP001596105">
    <property type="component" value="Unassembled WGS sequence"/>
</dbReference>
<feature type="region of interest" description="Disordered" evidence="1">
    <location>
        <begin position="716"/>
        <end position="757"/>
    </location>
</feature>
<feature type="compositionally biased region" description="Low complexity" evidence="1">
    <location>
        <begin position="69"/>
        <end position="80"/>
    </location>
</feature>
<reference evidence="3" key="1">
    <citation type="journal article" date="2019" name="Int. J. Syst. Evol. Microbiol.">
        <title>The Global Catalogue of Microorganisms (GCM) 10K type strain sequencing project: providing services to taxonomists for standard genome sequencing and annotation.</title>
        <authorList>
            <consortium name="The Broad Institute Genomics Platform"/>
            <consortium name="The Broad Institute Genome Sequencing Center for Infectious Disease"/>
            <person name="Wu L."/>
            <person name="Ma J."/>
        </authorList>
    </citation>
    <scope>NUCLEOTIDE SEQUENCE [LARGE SCALE GENOMIC DNA]</scope>
    <source>
        <strain evidence="3">CCUG 57113</strain>
    </source>
</reference>
<gene>
    <name evidence="2" type="ORF">ACFPPD_07990</name>
</gene>
<proteinExistence type="predicted"/>
<evidence type="ECO:0000313" key="2">
    <source>
        <dbReference type="EMBL" id="MFC5468660.1"/>
    </source>
</evidence>
<organism evidence="2 3">
    <name type="scientific">Cohnella suwonensis</name>
    <dbReference type="NCBI Taxonomy" id="696072"/>
    <lineage>
        <taxon>Bacteria</taxon>
        <taxon>Bacillati</taxon>
        <taxon>Bacillota</taxon>
        <taxon>Bacilli</taxon>
        <taxon>Bacillales</taxon>
        <taxon>Paenibacillaceae</taxon>
        <taxon>Cohnella</taxon>
    </lineage>
</organism>
<comment type="caution">
    <text evidence="2">The sequence shown here is derived from an EMBL/GenBank/DDBJ whole genome shotgun (WGS) entry which is preliminary data.</text>
</comment>
<feature type="compositionally biased region" description="Polar residues" evidence="1">
    <location>
        <begin position="717"/>
        <end position="734"/>
    </location>
</feature>
<sequence>MRRNAEWKRPVASMGAMGAMNGRFARDVMGKYGPNRREAKSGRPLVFRTAKKEDRKATRKLSATDSFRPRAPLSPSARPTPQSPIRISKERVVVERERVIERERIVERIVDREKIVERRVPDTREVQRIIVEQRLLREHAVLGKPPSASRGDESRSGKESAASPGRLLLPDAADAPTAVANPSAAPRQRNSEAKSVRKATATSSPRPPRNVPGQSLDSRERATKDREPHAELAIPDQEFRPEEILQNESAELVTDSKGTDQRSGKGTPGDSARVGEAKKIGGTAESPMPSRHASFAAAISGRTDWPLRAKSFGPRMATSSRTSSSRKANQTSGRTNRKRMGETGQAVSRVNSLLIFLNRKKVSEMIGAAPLARKLSSPLSEEAGNSTPVDPISRRSLTQTSTTKTNLPHELQPEAMLSHDSIARAIAPVNIRNSPASGPARREDNASFGEPRLRETESSAETRFASEHKDLISYSEAEGDQSSPEAKSIGWRLRNLTRGSFDLRQADPTGGKSSLELVLWHLAVSDGQPIIAKRDPSVTAATEHSDTEAGNADVRKLASESSAASKPLEVQNIPLLGKPNPDVSVQENSKLESELKLKSGSLRLSARWIDEAISGNRSVDGPLTHRADPGLNVSAKSAQTPRSGEKKVTGRYAKQPIAGLVPSSTEMKVSPTRMIRHNGIPSRLPVRSAALSAKFAEESALRNGKFVFRRTIASGESPATTSSKTRAGNRSSAQPEPLSLGEHEEARRSQLAMPRGAKVKLLETKAPIVLRRTERATHPVDTTGIVKKSMPVASMSRSPEAPSASFQQEPSANPQETARTNKVYARSMPTRGTKDSATAMTGRLISRMTKLPGNVPVSMAGSSPKMASSPIIRPDVTANTSFVRRGSSFSKVAAPMPVTARSVRGSAASGKQGPSLAAPGNQGSPPGGSMALPGRSVLNRTGIAASAMYDRLGRPPQDTASFAEETNGNGEPSLVPFRSRGSRADERESGTALPVHAAAPADPAIHRRAKPARQAHDDADVAESAALELRRNAPAVAALPAKPAEVPAEPSRIDAEVLKQAVSALPQLQPDQLADQVYKALMKRMKFEQRLRGF</sequence>
<feature type="compositionally biased region" description="Polar residues" evidence="1">
    <location>
        <begin position="377"/>
        <end position="388"/>
    </location>
</feature>
<feature type="compositionally biased region" description="Basic and acidic residues" evidence="1">
    <location>
        <begin position="440"/>
        <end position="457"/>
    </location>
</feature>
<feature type="region of interest" description="Disordered" evidence="1">
    <location>
        <begin position="50"/>
        <end position="89"/>
    </location>
</feature>
<dbReference type="EMBL" id="JBHSMH010000017">
    <property type="protein sequence ID" value="MFC5468660.1"/>
    <property type="molecule type" value="Genomic_DNA"/>
</dbReference>
<keyword evidence="3" id="KW-1185">Reference proteome</keyword>
<accession>A0ABW0LRX8</accession>
<feature type="region of interest" description="Disordered" evidence="1">
    <location>
        <begin position="620"/>
        <end position="650"/>
    </location>
</feature>
<feature type="region of interest" description="Disordered" evidence="1">
    <location>
        <begin position="793"/>
        <end position="837"/>
    </location>
</feature>
<protein>
    <submittedName>
        <fullName evidence="2">Uncharacterized protein</fullName>
    </submittedName>
</protein>
<feature type="region of interest" description="Disordered" evidence="1">
    <location>
        <begin position="852"/>
        <end position="871"/>
    </location>
</feature>
<feature type="region of interest" description="Disordered" evidence="1">
    <location>
        <begin position="1"/>
        <end position="23"/>
    </location>
</feature>
<feature type="compositionally biased region" description="Polar residues" evidence="1">
    <location>
        <begin position="395"/>
        <end position="406"/>
    </location>
</feature>
<feature type="compositionally biased region" description="Basic and acidic residues" evidence="1">
    <location>
        <begin position="543"/>
        <end position="558"/>
    </location>
</feature>
<feature type="compositionally biased region" description="Low complexity" evidence="1">
    <location>
        <begin position="170"/>
        <end position="186"/>
    </location>
</feature>
<feature type="compositionally biased region" description="Polar residues" evidence="1">
    <location>
        <begin position="804"/>
        <end position="820"/>
    </location>
</feature>
<feature type="compositionally biased region" description="Polar residues" evidence="1">
    <location>
        <begin position="958"/>
        <end position="970"/>
    </location>
</feature>
<evidence type="ECO:0000313" key="3">
    <source>
        <dbReference type="Proteomes" id="UP001596105"/>
    </source>
</evidence>
<feature type="region of interest" description="Disordered" evidence="1">
    <location>
        <begin position="535"/>
        <end position="581"/>
    </location>
</feature>
<feature type="region of interest" description="Disordered" evidence="1">
    <location>
        <begin position="372"/>
        <end position="407"/>
    </location>
</feature>